<feature type="signal peptide" evidence="3">
    <location>
        <begin position="1"/>
        <end position="28"/>
    </location>
</feature>
<reference evidence="4 5" key="1">
    <citation type="submission" date="2016-08" db="EMBL/GenBank/DDBJ databases">
        <title>Hymenobacter coccineus sp. nov., Hymenobacter lapidarius sp. nov. and Hymenobacter glacialis sp. nov., isolated from Antarctic soil.</title>
        <authorList>
            <person name="Sedlacek I."/>
            <person name="Kralova S."/>
            <person name="Kyrova K."/>
            <person name="Maslanova I."/>
            <person name="Stankova E."/>
            <person name="Vrbovska V."/>
            <person name="Nemec M."/>
            <person name="Bartak M."/>
            <person name="Svec P."/>
            <person name="Busse H.-J."/>
            <person name="Pantucek R."/>
        </authorList>
    </citation>
    <scope>NUCLEOTIDE SEQUENCE [LARGE SCALE GENOMIC DNA]</scope>
    <source>
        <strain evidence="4 5">CCM 8649</strain>
    </source>
</reference>
<dbReference type="SUPFAM" id="SSF63829">
    <property type="entry name" value="Calcium-dependent phosphotriesterase"/>
    <property type="match status" value="1"/>
</dbReference>
<keyword evidence="2" id="KW-0964">Secreted</keyword>
<gene>
    <name evidence="4" type="ORF">BEN49_22460</name>
</gene>
<feature type="chain" id="PRO_5009579524" description="Gluconolactonase" evidence="3">
    <location>
        <begin position="29"/>
        <end position="394"/>
    </location>
</feature>
<dbReference type="InterPro" id="IPR017996">
    <property type="entry name" value="MRJP/yellow-related"/>
</dbReference>
<evidence type="ECO:0000313" key="5">
    <source>
        <dbReference type="Proteomes" id="UP000177506"/>
    </source>
</evidence>
<dbReference type="PANTHER" id="PTHR10009:SF18">
    <property type="entry name" value="PROTEIN YELLOW-LIKE PROTEIN"/>
    <property type="match status" value="1"/>
</dbReference>
<evidence type="ECO:0000256" key="3">
    <source>
        <dbReference type="SAM" id="SignalP"/>
    </source>
</evidence>
<evidence type="ECO:0008006" key="6">
    <source>
        <dbReference type="Google" id="ProtNLM"/>
    </source>
</evidence>
<sequence length="394" mass="42873">MLIFLSMSFSLTRAALLAACLPATAAFAQQEVPPARTRPLGAIETTRQGIKPVQVAAFPDQRVTGVTVSRQGRIFVNFPLWEDGHRESVAEIVPGQAPRPYPDATWNAAVTDPKAPASPAERFVCVQSVVVDDQDRLWVLDPASPKFTGVVPGGAKLVQFDLATNKAVRTILFPSNIAPSKSYLNDVRFDTKRNFAYITDSGTGALVVLDLKTGKARRVLENHPSVHPEPGFDLAVNGYVLREPDGSKPNFQADGIELSADGNTLYYTALMGRTMYRIGTEFLRNAALTPAQLATHVEKFAVPSASDGYGRDAAGNLYTSGIENNSIRRVTPAGQVTTIAQGPEISWPDTFGYGPNNTLYFTTSQIQTQDKYHGGKSTRTQPYALWKLDLNQVK</sequence>
<comment type="subcellular location">
    <subcellularLocation>
        <location evidence="1">Secreted</location>
    </subcellularLocation>
</comment>
<dbReference type="Pfam" id="PF03022">
    <property type="entry name" value="MRJP"/>
    <property type="match status" value="1"/>
</dbReference>
<accession>A0A1G1TI08</accession>
<evidence type="ECO:0000256" key="1">
    <source>
        <dbReference type="ARBA" id="ARBA00004613"/>
    </source>
</evidence>
<dbReference type="EMBL" id="MDZA01000135">
    <property type="protein sequence ID" value="OGX90522.1"/>
    <property type="molecule type" value="Genomic_DNA"/>
</dbReference>
<dbReference type="InterPro" id="IPR011042">
    <property type="entry name" value="6-blade_b-propeller_TolB-like"/>
</dbReference>
<evidence type="ECO:0000256" key="2">
    <source>
        <dbReference type="ARBA" id="ARBA00022525"/>
    </source>
</evidence>
<keyword evidence="5" id="KW-1185">Reference proteome</keyword>
<dbReference type="Proteomes" id="UP000177506">
    <property type="component" value="Unassembled WGS sequence"/>
</dbReference>
<protein>
    <recommendedName>
        <fullName evidence="6">Gluconolactonase</fullName>
    </recommendedName>
</protein>
<keyword evidence="3" id="KW-0732">Signal</keyword>
<name>A0A1G1TI08_9BACT</name>
<proteinExistence type="predicted"/>
<comment type="caution">
    <text evidence="4">The sequence shown here is derived from an EMBL/GenBank/DDBJ whole genome shotgun (WGS) entry which is preliminary data.</text>
</comment>
<dbReference type="PANTHER" id="PTHR10009">
    <property type="entry name" value="PROTEIN YELLOW-RELATED"/>
    <property type="match status" value="1"/>
</dbReference>
<dbReference type="GO" id="GO:0005576">
    <property type="term" value="C:extracellular region"/>
    <property type="evidence" value="ECO:0007669"/>
    <property type="project" value="UniProtKB-SubCell"/>
</dbReference>
<organism evidence="4 5">
    <name type="scientific">Hymenobacter coccineus</name>
    <dbReference type="NCBI Taxonomy" id="1908235"/>
    <lineage>
        <taxon>Bacteria</taxon>
        <taxon>Pseudomonadati</taxon>
        <taxon>Bacteroidota</taxon>
        <taxon>Cytophagia</taxon>
        <taxon>Cytophagales</taxon>
        <taxon>Hymenobacteraceae</taxon>
        <taxon>Hymenobacter</taxon>
    </lineage>
</organism>
<dbReference type="AlphaFoldDB" id="A0A1G1TI08"/>
<dbReference type="Gene3D" id="2.120.10.30">
    <property type="entry name" value="TolB, C-terminal domain"/>
    <property type="match status" value="1"/>
</dbReference>
<evidence type="ECO:0000313" key="4">
    <source>
        <dbReference type="EMBL" id="OGX90522.1"/>
    </source>
</evidence>